<name>A0ABM7QKQ1_9GAMM</name>
<dbReference type="SMART" id="SM00388">
    <property type="entry name" value="HisKA"/>
    <property type="match status" value="1"/>
</dbReference>
<dbReference type="InterPro" id="IPR001789">
    <property type="entry name" value="Sig_transdc_resp-reg_receiver"/>
</dbReference>
<dbReference type="Gene3D" id="3.30.565.10">
    <property type="entry name" value="Histidine kinase-like ATPase, C-terminal domain"/>
    <property type="match status" value="1"/>
</dbReference>
<dbReference type="InterPro" id="IPR013656">
    <property type="entry name" value="PAS_4"/>
</dbReference>
<reference evidence="12 13" key="1">
    <citation type="submission" date="2021-04" db="EMBL/GenBank/DDBJ databases">
        <title>Complete genome sequencing of Allochromatium tepidum strain NZ.</title>
        <authorList>
            <person name="Tsukatani Y."/>
            <person name="Mori H."/>
        </authorList>
    </citation>
    <scope>NUCLEOTIDE SEQUENCE [LARGE SCALE GENOMIC DNA]</scope>
    <source>
        <strain evidence="12 13">NZ</strain>
    </source>
</reference>
<dbReference type="InterPro" id="IPR000014">
    <property type="entry name" value="PAS"/>
</dbReference>
<sequence>MRSDSLVHAASNPFTSAIRVPIALGVLDTALRLNRLQTPAGSSTRPPDPTTSPEFMPLARRVLADGRPVRRSIVLDDAGRAHRLDLILTPMLGPAGETTGVFVCALDLTETLHVEQALRESETQFRLMFDLATVGMAVIDPSTRRVLRVNQRLCRILGYEAGELLGMSFQDLTHPEDRRHDRRRFRRAALRLDTDYFTEKRYVRKDGTVVWALVNATFIRDANGDPVRSVAAIIDITDRREAETRARDLAAVVESSSDFIGIAGLDRRGLYLNPAGRSLVGLDAERDITEIRIEDFFMPEDLERLRQSILPAVEATGRWAGEFRFRHFVTGEPIDVFYDALRIDDPNTGRPLHYATVTRDIRTEKAAEQALREADRRKDEFLAVLGHELRNPMAPIRHAVEILRALGVDGDPRIRWAIEVLDRQTAHMGRLLDDLLDVSRIVQGRIELEPVELGVRELVRQAADGVRALMEEHRHRFVCRLPAPEWRVLGDPVRLSQILLNILVNAANYTPPGGEIRIESRIEGESVLIQVRDNGQGMTAEQLDSLFGLFTRGPHACDADNGGLGLGLAIARRLAELHGGRLEARSEGLGRGTELCLRLPILTDARPSSPNEPPDRPAVPPVGEKPRVLVVDDDPDVVDALAMLLEILGYPVDVARSGPQALELVRRQCPRLALLDIGIPGMDGLEIARRLRADYPDPKRLKLVALTGLGHEQARERSLAAGFDEHLVKPLGRQALLALLESLGR</sequence>
<dbReference type="SUPFAM" id="SSF55785">
    <property type="entry name" value="PYP-like sensor domain (PAS domain)"/>
    <property type="match status" value="2"/>
</dbReference>
<dbReference type="SMART" id="SM00387">
    <property type="entry name" value="HATPase_c"/>
    <property type="match status" value="1"/>
</dbReference>
<dbReference type="PRINTS" id="PR00344">
    <property type="entry name" value="BCTRLSENSOR"/>
</dbReference>
<dbReference type="Pfam" id="PF00512">
    <property type="entry name" value="HisKA"/>
    <property type="match status" value="1"/>
</dbReference>
<dbReference type="Gene3D" id="3.30.450.20">
    <property type="entry name" value="PAS domain"/>
    <property type="match status" value="3"/>
</dbReference>
<dbReference type="SUPFAM" id="SSF55874">
    <property type="entry name" value="ATPase domain of HSP90 chaperone/DNA topoisomerase II/histidine kinase"/>
    <property type="match status" value="1"/>
</dbReference>
<dbReference type="PROSITE" id="PS50109">
    <property type="entry name" value="HIS_KIN"/>
    <property type="match status" value="1"/>
</dbReference>
<dbReference type="InterPro" id="IPR001610">
    <property type="entry name" value="PAC"/>
</dbReference>
<evidence type="ECO:0000259" key="10">
    <source>
        <dbReference type="PROSITE" id="PS50112"/>
    </source>
</evidence>
<keyword evidence="5" id="KW-0418">Kinase</keyword>
<dbReference type="CDD" id="cd00082">
    <property type="entry name" value="HisKA"/>
    <property type="match status" value="1"/>
</dbReference>
<dbReference type="InterPro" id="IPR013655">
    <property type="entry name" value="PAS_fold_3"/>
</dbReference>
<feature type="domain" description="PAS" evidence="10">
    <location>
        <begin position="121"/>
        <end position="188"/>
    </location>
</feature>
<evidence type="ECO:0000256" key="7">
    <source>
        <dbReference type="SAM" id="MobiDB-lite"/>
    </source>
</evidence>
<dbReference type="InterPro" id="IPR003594">
    <property type="entry name" value="HATPase_dom"/>
</dbReference>
<evidence type="ECO:0000256" key="6">
    <source>
        <dbReference type="PROSITE-ProRule" id="PRU00169"/>
    </source>
</evidence>
<organism evidence="12 13">
    <name type="scientific">Allochromatium tepidum</name>
    <dbReference type="NCBI Taxonomy" id="553982"/>
    <lineage>
        <taxon>Bacteria</taxon>
        <taxon>Pseudomonadati</taxon>
        <taxon>Pseudomonadota</taxon>
        <taxon>Gammaproteobacteria</taxon>
        <taxon>Chromatiales</taxon>
        <taxon>Chromatiaceae</taxon>
        <taxon>Allochromatium</taxon>
    </lineage>
</organism>
<dbReference type="RefSeq" id="WP_236786505.1">
    <property type="nucleotide sequence ID" value="NZ_AP024563.1"/>
</dbReference>
<dbReference type="Pfam" id="PF00072">
    <property type="entry name" value="Response_reg"/>
    <property type="match status" value="1"/>
</dbReference>
<dbReference type="SUPFAM" id="SSF52172">
    <property type="entry name" value="CheY-like"/>
    <property type="match status" value="1"/>
</dbReference>
<dbReference type="SMART" id="SM00086">
    <property type="entry name" value="PAC"/>
    <property type="match status" value="1"/>
</dbReference>
<dbReference type="InterPro" id="IPR004358">
    <property type="entry name" value="Sig_transdc_His_kin-like_C"/>
</dbReference>
<dbReference type="EC" id="2.7.13.3" evidence="2"/>
<feature type="domain" description="Response regulatory" evidence="9">
    <location>
        <begin position="627"/>
        <end position="744"/>
    </location>
</feature>
<dbReference type="Pfam" id="PF08448">
    <property type="entry name" value="PAS_4"/>
    <property type="match status" value="1"/>
</dbReference>
<evidence type="ECO:0000313" key="12">
    <source>
        <dbReference type="EMBL" id="BCU06314.1"/>
    </source>
</evidence>
<dbReference type="SUPFAM" id="SSF47384">
    <property type="entry name" value="Homodimeric domain of signal transducing histidine kinase"/>
    <property type="match status" value="1"/>
</dbReference>
<gene>
    <name evidence="12" type="ORF">Atep_09910</name>
</gene>
<dbReference type="Gene3D" id="3.40.50.2300">
    <property type="match status" value="1"/>
</dbReference>
<keyword evidence="4" id="KW-0808">Transferase</keyword>
<feature type="domain" description="Histidine kinase" evidence="8">
    <location>
        <begin position="384"/>
        <end position="603"/>
    </location>
</feature>
<dbReference type="PANTHER" id="PTHR43047:SF72">
    <property type="entry name" value="OSMOSENSING HISTIDINE PROTEIN KINASE SLN1"/>
    <property type="match status" value="1"/>
</dbReference>
<dbReference type="InterPro" id="IPR000700">
    <property type="entry name" value="PAS-assoc_C"/>
</dbReference>
<dbReference type="InterPro" id="IPR035965">
    <property type="entry name" value="PAS-like_dom_sf"/>
</dbReference>
<dbReference type="InterPro" id="IPR036097">
    <property type="entry name" value="HisK_dim/P_sf"/>
</dbReference>
<evidence type="ECO:0000256" key="1">
    <source>
        <dbReference type="ARBA" id="ARBA00000085"/>
    </source>
</evidence>
<evidence type="ECO:0000313" key="13">
    <source>
        <dbReference type="Proteomes" id="UP000680679"/>
    </source>
</evidence>
<dbReference type="PROSITE" id="PS50112">
    <property type="entry name" value="PAS"/>
    <property type="match status" value="2"/>
</dbReference>
<evidence type="ECO:0000256" key="2">
    <source>
        <dbReference type="ARBA" id="ARBA00012438"/>
    </source>
</evidence>
<dbReference type="Proteomes" id="UP000680679">
    <property type="component" value="Chromosome"/>
</dbReference>
<proteinExistence type="predicted"/>
<feature type="domain" description="PAS" evidence="10">
    <location>
        <begin position="245"/>
        <end position="316"/>
    </location>
</feature>
<dbReference type="InterPro" id="IPR011006">
    <property type="entry name" value="CheY-like_superfamily"/>
</dbReference>
<dbReference type="Pfam" id="PF02518">
    <property type="entry name" value="HATPase_c"/>
    <property type="match status" value="1"/>
</dbReference>
<feature type="region of interest" description="Disordered" evidence="7">
    <location>
        <begin position="603"/>
        <end position="626"/>
    </location>
</feature>
<accession>A0ABM7QKQ1</accession>
<feature type="domain" description="PAC" evidence="11">
    <location>
        <begin position="196"/>
        <end position="248"/>
    </location>
</feature>
<dbReference type="Gene3D" id="1.10.287.130">
    <property type="match status" value="1"/>
</dbReference>
<feature type="modified residue" description="4-aspartylphosphate" evidence="6">
    <location>
        <position position="676"/>
    </location>
</feature>
<evidence type="ECO:0000259" key="8">
    <source>
        <dbReference type="PROSITE" id="PS50109"/>
    </source>
</evidence>
<dbReference type="PROSITE" id="PS50110">
    <property type="entry name" value="RESPONSE_REGULATORY"/>
    <property type="match status" value="1"/>
</dbReference>
<dbReference type="EMBL" id="AP024563">
    <property type="protein sequence ID" value="BCU06314.1"/>
    <property type="molecule type" value="Genomic_DNA"/>
</dbReference>
<evidence type="ECO:0000256" key="4">
    <source>
        <dbReference type="ARBA" id="ARBA00022679"/>
    </source>
</evidence>
<evidence type="ECO:0000259" key="11">
    <source>
        <dbReference type="PROSITE" id="PS50113"/>
    </source>
</evidence>
<protein>
    <recommendedName>
        <fullName evidence="2">histidine kinase</fullName>
        <ecNumber evidence="2">2.7.13.3</ecNumber>
    </recommendedName>
</protein>
<dbReference type="InterPro" id="IPR005467">
    <property type="entry name" value="His_kinase_dom"/>
</dbReference>
<keyword evidence="3 6" id="KW-0597">Phosphoprotein</keyword>
<dbReference type="CDD" id="cd00130">
    <property type="entry name" value="PAS"/>
    <property type="match status" value="2"/>
</dbReference>
<feature type="compositionally biased region" description="Pro residues" evidence="7">
    <location>
        <begin position="610"/>
        <end position="620"/>
    </location>
</feature>
<evidence type="ECO:0000259" key="9">
    <source>
        <dbReference type="PROSITE" id="PS50110"/>
    </source>
</evidence>
<dbReference type="NCBIfam" id="TIGR00229">
    <property type="entry name" value="sensory_box"/>
    <property type="match status" value="2"/>
</dbReference>
<dbReference type="InterPro" id="IPR003661">
    <property type="entry name" value="HisK_dim/P_dom"/>
</dbReference>
<evidence type="ECO:0000256" key="3">
    <source>
        <dbReference type="ARBA" id="ARBA00022553"/>
    </source>
</evidence>
<dbReference type="SMART" id="SM00448">
    <property type="entry name" value="REC"/>
    <property type="match status" value="1"/>
</dbReference>
<dbReference type="SMART" id="SM00091">
    <property type="entry name" value="PAS"/>
    <property type="match status" value="2"/>
</dbReference>
<keyword evidence="13" id="KW-1185">Reference proteome</keyword>
<dbReference type="PANTHER" id="PTHR43047">
    <property type="entry name" value="TWO-COMPONENT HISTIDINE PROTEIN KINASE"/>
    <property type="match status" value="1"/>
</dbReference>
<dbReference type="PROSITE" id="PS50113">
    <property type="entry name" value="PAC"/>
    <property type="match status" value="1"/>
</dbReference>
<dbReference type="Pfam" id="PF08447">
    <property type="entry name" value="PAS_3"/>
    <property type="match status" value="1"/>
</dbReference>
<dbReference type="InterPro" id="IPR036890">
    <property type="entry name" value="HATPase_C_sf"/>
</dbReference>
<dbReference type="CDD" id="cd00075">
    <property type="entry name" value="HATPase"/>
    <property type="match status" value="1"/>
</dbReference>
<comment type="catalytic activity">
    <reaction evidence="1">
        <text>ATP + protein L-histidine = ADP + protein N-phospho-L-histidine.</text>
        <dbReference type="EC" id="2.7.13.3"/>
    </reaction>
</comment>
<evidence type="ECO:0000256" key="5">
    <source>
        <dbReference type="ARBA" id="ARBA00022777"/>
    </source>
</evidence>